<dbReference type="Gene3D" id="1.10.10.1320">
    <property type="entry name" value="Anti-sigma factor, zinc-finger domain"/>
    <property type="match status" value="1"/>
</dbReference>
<dbReference type="InterPro" id="IPR041916">
    <property type="entry name" value="Anti_sigma_zinc_sf"/>
</dbReference>
<gene>
    <name evidence="4" type="ORF">ACFP1K_35965</name>
</gene>
<evidence type="ECO:0000256" key="2">
    <source>
        <dbReference type="ARBA" id="ARBA00023163"/>
    </source>
</evidence>
<reference evidence="5" key="1">
    <citation type="journal article" date="2019" name="Int. J. Syst. Evol. Microbiol.">
        <title>The Global Catalogue of Microorganisms (GCM) 10K type strain sequencing project: providing services to taxonomists for standard genome sequencing and annotation.</title>
        <authorList>
            <consortium name="The Broad Institute Genomics Platform"/>
            <consortium name="The Broad Institute Genome Sequencing Center for Infectious Disease"/>
            <person name="Wu L."/>
            <person name="Ma J."/>
        </authorList>
    </citation>
    <scope>NUCLEOTIDE SEQUENCE [LARGE SCALE GENOMIC DNA]</scope>
    <source>
        <strain evidence="5">JCM 30346</strain>
    </source>
</reference>
<evidence type="ECO:0000313" key="4">
    <source>
        <dbReference type="EMBL" id="MFC6086612.1"/>
    </source>
</evidence>
<organism evidence="4 5">
    <name type="scientific">Sphaerisporangium aureirubrum</name>
    <dbReference type="NCBI Taxonomy" id="1544736"/>
    <lineage>
        <taxon>Bacteria</taxon>
        <taxon>Bacillati</taxon>
        <taxon>Actinomycetota</taxon>
        <taxon>Actinomycetes</taxon>
        <taxon>Streptosporangiales</taxon>
        <taxon>Streptosporangiaceae</taxon>
        <taxon>Sphaerisporangium</taxon>
    </lineage>
</organism>
<name>A0ABW1NV81_9ACTN</name>
<protein>
    <submittedName>
        <fullName evidence="4">Anti-sigma factor family protein</fullName>
    </submittedName>
</protein>
<dbReference type="Pfam" id="PF13490">
    <property type="entry name" value="zf-HC2"/>
    <property type="match status" value="1"/>
</dbReference>
<accession>A0ABW1NV81</accession>
<evidence type="ECO:0000256" key="1">
    <source>
        <dbReference type="ARBA" id="ARBA00023015"/>
    </source>
</evidence>
<dbReference type="Proteomes" id="UP001596137">
    <property type="component" value="Unassembled WGS sequence"/>
</dbReference>
<sequence length="91" mass="9964">MTRFKAVAKVKRFSCEDLAELTPLYLDDALDTPAREGFDHHLAECLTCAGHVTGLRVTVDTLGDLPAGPAETLSERTRGRLLSAFRASRHP</sequence>
<evidence type="ECO:0000259" key="3">
    <source>
        <dbReference type="Pfam" id="PF13490"/>
    </source>
</evidence>
<keyword evidence="1" id="KW-0805">Transcription regulation</keyword>
<evidence type="ECO:0000313" key="5">
    <source>
        <dbReference type="Proteomes" id="UP001596137"/>
    </source>
</evidence>
<keyword evidence="2" id="KW-0804">Transcription</keyword>
<proteinExistence type="predicted"/>
<dbReference type="RefSeq" id="WP_380761982.1">
    <property type="nucleotide sequence ID" value="NZ_JBHSRF010000094.1"/>
</dbReference>
<keyword evidence="5" id="KW-1185">Reference proteome</keyword>
<comment type="caution">
    <text evidence="4">The sequence shown here is derived from an EMBL/GenBank/DDBJ whole genome shotgun (WGS) entry which is preliminary data.</text>
</comment>
<feature type="domain" description="Putative zinc-finger" evidence="3">
    <location>
        <begin position="15"/>
        <end position="49"/>
    </location>
</feature>
<dbReference type="InterPro" id="IPR027383">
    <property type="entry name" value="Znf_put"/>
</dbReference>
<dbReference type="EMBL" id="JBHSRF010000094">
    <property type="protein sequence ID" value="MFC6086612.1"/>
    <property type="molecule type" value="Genomic_DNA"/>
</dbReference>